<dbReference type="SMART" id="SM00220">
    <property type="entry name" value="S_TKc"/>
    <property type="match status" value="1"/>
</dbReference>
<dbReference type="Gene3D" id="3.30.200.20">
    <property type="entry name" value="Phosphorylase Kinase, domain 1"/>
    <property type="match status" value="1"/>
</dbReference>
<dbReference type="AlphaFoldDB" id="A0AA36J0U9"/>
<evidence type="ECO:0000256" key="11">
    <source>
        <dbReference type="SAM" id="MobiDB-lite"/>
    </source>
</evidence>
<dbReference type="PANTHER" id="PTHR24349">
    <property type="entry name" value="SERINE/THREONINE-PROTEIN KINASE"/>
    <property type="match status" value="1"/>
</dbReference>
<dbReference type="Gene3D" id="1.10.510.10">
    <property type="entry name" value="Transferase(Phosphotransferase) domain 1"/>
    <property type="match status" value="1"/>
</dbReference>
<evidence type="ECO:0008006" key="16">
    <source>
        <dbReference type="Google" id="ProtNLM"/>
    </source>
</evidence>
<evidence type="ECO:0000256" key="9">
    <source>
        <dbReference type="ARBA" id="ARBA00024334"/>
    </source>
</evidence>
<dbReference type="InterPro" id="IPR011009">
    <property type="entry name" value="Kinase-like_dom_sf"/>
</dbReference>
<dbReference type="SUPFAM" id="SSF56112">
    <property type="entry name" value="Protein kinase-like (PK-like)"/>
    <property type="match status" value="1"/>
</dbReference>
<dbReference type="GO" id="GO:0005509">
    <property type="term" value="F:calcium ion binding"/>
    <property type="evidence" value="ECO:0007669"/>
    <property type="project" value="InterPro"/>
</dbReference>
<name>A0AA36J0U9_9DINO</name>
<dbReference type="InterPro" id="IPR018247">
    <property type="entry name" value="EF_Hand_1_Ca_BS"/>
</dbReference>
<feature type="region of interest" description="Disordered" evidence="11">
    <location>
        <begin position="554"/>
        <end position="574"/>
    </location>
</feature>
<dbReference type="GO" id="GO:0004674">
    <property type="term" value="F:protein serine/threonine kinase activity"/>
    <property type="evidence" value="ECO:0007669"/>
    <property type="project" value="UniProtKB-KW"/>
</dbReference>
<comment type="cofactor">
    <cofactor evidence="1">
        <name>Mg(2+)</name>
        <dbReference type="ChEBI" id="CHEBI:18420"/>
    </cofactor>
</comment>
<keyword evidence="4" id="KW-0808">Transferase</keyword>
<dbReference type="InterPro" id="IPR011992">
    <property type="entry name" value="EF-hand-dom_pair"/>
</dbReference>
<feature type="domain" description="Protein kinase" evidence="12">
    <location>
        <begin position="70"/>
        <end position="324"/>
    </location>
</feature>
<dbReference type="PROSITE" id="PS50222">
    <property type="entry name" value="EF_HAND_2"/>
    <property type="match status" value="4"/>
</dbReference>
<evidence type="ECO:0000259" key="12">
    <source>
        <dbReference type="PROSITE" id="PS50011"/>
    </source>
</evidence>
<feature type="region of interest" description="Disordered" evidence="11">
    <location>
        <begin position="1"/>
        <end position="38"/>
    </location>
</feature>
<feature type="domain" description="EF-hand" evidence="13">
    <location>
        <begin position="474"/>
        <end position="505"/>
    </location>
</feature>
<evidence type="ECO:0000256" key="1">
    <source>
        <dbReference type="ARBA" id="ARBA00001946"/>
    </source>
</evidence>
<evidence type="ECO:0000259" key="13">
    <source>
        <dbReference type="PROSITE" id="PS50222"/>
    </source>
</evidence>
<dbReference type="InterPro" id="IPR050205">
    <property type="entry name" value="CDPK_Ser/Thr_kinases"/>
</dbReference>
<dbReference type="SUPFAM" id="SSF47473">
    <property type="entry name" value="EF-hand"/>
    <property type="match status" value="1"/>
</dbReference>
<accession>A0AA36J0U9</accession>
<dbReference type="Pfam" id="PF13499">
    <property type="entry name" value="EF-hand_7"/>
    <property type="match status" value="2"/>
</dbReference>
<evidence type="ECO:0000256" key="5">
    <source>
        <dbReference type="ARBA" id="ARBA00022741"/>
    </source>
</evidence>
<dbReference type="Gene3D" id="1.10.238.10">
    <property type="entry name" value="EF-hand"/>
    <property type="match status" value="2"/>
</dbReference>
<dbReference type="GO" id="GO:0005524">
    <property type="term" value="F:ATP binding"/>
    <property type="evidence" value="ECO:0007669"/>
    <property type="project" value="UniProtKB-UniRule"/>
</dbReference>
<keyword evidence="5 10" id="KW-0547">Nucleotide-binding</keyword>
<evidence type="ECO:0000256" key="6">
    <source>
        <dbReference type="ARBA" id="ARBA00022777"/>
    </source>
</evidence>
<evidence type="ECO:0000256" key="7">
    <source>
        <dbReference type="ARBA" id="ARBA00022837"/>
    </source>
</evidence>
<dbReference type="Proteomes" id="UP001178507">
    <property type="component" value="Unassembled WGS sequence"/>
</dbReference>
<evidence type="ECO:0000256" key="3">
    <source>
        <dbReference type="ARBA" id="ARBA00022527"/>
    </source>
</evidence>
<comment type="caution">
    <text evidence="14">The sequence shown here is derived from an EMBL/GenBank/DDBJ whole genome shotgun (WGS) entry which is preliminary data.</text>
</comment>
<keyword evidence="6" id="KW-0418">Kinase</keyword>
<feature type="domain" description="EF-hand" evidence="13">
    <location>
        <begin position="366"/>
        <end position="401"/>
    </location>
</feature>
<dbReference type="FunFam" id="1.10.238.10:FF:000001">
    <property type="entry name" value="Calmodulin 1"/>
    <property type="match status" value="1"/>
</dbReference>
<comment type="similarity">
    <text evidence="9">Belongs to the protein kinase superfamily. Ser/Thr protein kinase family. CDPK subfamily.</text>
</comment>
<protein>
    <recommendedName>
        <fullName evidence="16">Calcium-dependent protein kinase</fullName>
    </recommendedName>
</protein>
<dbReference type="InterPro" id="IPR002048">
    <property type="entry name" value="EF_hand_dom"/>
</dbReference>
<dbReference type="EMBL" id="CAUJNA010003256">
    <property type="protein sequence ID" value="CAJ1397151.1"/>
    <property type="molecule type" value="Genomic_DNA"/>
</dbReference>
<evidence type="ECO:0000313" key="15">
    <source>
        <dbReference type="Proteomes" id="UP001178507"/>
    </source>
</evidence>
<evidence type="ECO:0000256" key="4">
    <source>
        <dbReference type="ARBA" id="ARBA00022679"/>
    </source>
</evidence>
<dbReference type="PROSITE" id="PS00018">
    <property type="entry name" value="EF_HAND_1"/>
    <property type="match status" value="1"/>
</dbReference>
<evidence type="ECO:0000256" key="10">
    <source>
        <dbReference type="PROSITE-ProRule" id="PRU10141"/>
    </source>
</evidence>
<feature type="compositionally biased region" description="Basic and acidic residues" evidence="11">
    <location>
        <begin position="11"/>
        <end position="30"/>
    </location>
</feature>
<evidence type="ECO:0000313" key="14">
    <source>
        <dbReference type="EMBL" id="CAJ1397151.1"/>
    </source>
</evidence>
<reference evidence="14" key="1">
    <citation type="submission" date="2023-08" db="EMBL/GenBank/DDBJ databases">
        <authorList>
            <person name="Chen Y."/>
            <person name="Shah S."/>
            <person name="Dougan E. K."/>
            <person name="Thang M."/>
            <person name="Chan C."/>
        </authorList>
    </citation>
    <scope>NUCLEOTIDE SEQUENCE</scope>
</reference>
<feature type="domain" description="EF-hand" evidence="13">
    <location>
        <begin position="437"/>
        <end position="472"/>
    </location>
</feature>
<organism evidence="14 15">
    <name type="scientific">Effrenium voratum</name>
    <dbReference type="NCBI Taxonomy" id="2562239"/>
    <lineage>
        <taxon>Eukaryota</taxon>
        <taxon>Sar</taxon>
        <taxon>Alveolata</taxon>
        <taxon>Dinophyceae</taxon>
        <taxon>Suessiales</taxon>
        <taxon>Symbiodiniaceae</taxon>
        <taxon>Effrenium</taxon>
    </lineage>
</organism>
<evidence type="ECO:0000256" key="8">
    <source>
        <dbReference type="ARBA" id="ARBA00022840"/>
    </source>
</evidence>
<gene>
    <name evidence="14" type="ORF">EVOR1521_LOCUS21225</name>
</gene>
<comment type="subunit">
    <text evidence="2">Monomer.</text>
</comment>
<proteinExistence type="inferred from homology"/>
<keyword evidence="3" id="KW-0723">Serine/threonine-protein kinase</keyword>
<dbReference type="FunFam" id="1.10.510.10:FF:000571">
    <property type="entry name" value="Maternal embryonic leucine zipper kinase"/>
    <property type="match status" value="1"/>
</dbReference>
<dbReference type="Pfam" id="PF00069">
    <property type="entry name" value="Pkinase"/>
    <property type="match status" value="1"/>
</dbReference>
<dbReference type="InterPro" id="IPR008271">
    <property type="entry name" value="Ser/Thr_kinase_AS"/>
</dbReference>
<keyword evidence="15" id="KW-1185">Reference proteome</keyword>
<feature type="binding site" evidence="10">
    <location>
        <position position="99"/>
    </location>
    <ligand>
        <name>ATP</name>
        <dbReference type="ChEBI" id="CHEBI:30616"/>
    </ligand>
</feature>
<dbReference type="PROSITE" id="PS00107">
    <property type="entry name" value="PROTEIN_KINASE_ATP"/>
    <property type="match status" value="1"/>
</dbReference>
<evidence type="ECO:0000256" key="2">
    <source>
        <dbReference type="ARBA" id="ARBA00011245"/>
    </source>
</evidence>
<dbReference type="CDD" id="cd05117">
    <property type="entry name" value="STKc_CAMK"/>
    <property type="match status" value="1"/>
</dbReference>
<dbReference type="InterPro" id="IPR000719">
    <property type="entry name" value="Prot_kinase_dom"/>
</dbReference>
<keyword evidence="8 10" id="KW-0067">ATP-binding</keyword>
<dbReference type="PROSITE" id="PS50011">
    <property type="entry name" value="PROTEIN_KINASE_DOM"/>
    <property type="match status" value="1"/>
</dbReference>
<feature type="domain" description="EF-hand" evidence="13">
    <location>
        <begin position="402"/>
        <end position="436"/>
    </location>
</feature>
<dbReference type="SMART" id="SM00054">
    <property type="entry name" value="EFh"/>
    <property type="match status" value="4"/>
</dbReference>
<sequence length="584" mass="65713">MGQAQAMKLALMEKKGKSSPDTPNKPKTDRENEEPDGLNLVTIRAAERSGRLNITGRYHRLPKRIEDDYRSLPQVLGTGYNGEVKLASCTHTGAKFAVKAFKLRGVSKEKRRELESEAEIFLAMDHPHVASLTDVYESEEQLYLVMECMQGGELFDRVVERKRFTEKDAAQAVYQMLLAVNYIHLHGVVHRDIKLENFLYEAKDSDHLKLIDFGFSKIWQPNTTMAVSCGTLAYVAPEVLEKSYTSQCDLWSLGVVAFVLLFGYMPFSGAESKQIRDIKEGNFTRKQVIWGKASQGAKDFVQKLLVVDPQQRLSAAEALEHKWLQTREHHAHSIDQAMIEDLCNFAKVSVFRRACLGVLAWSLGVEERKQVRDAFLAIDKDRSGTITLNEFKQAVEQNLQIDDETLEKAFKALDANHKDEVNYHEFLAAMVSSRIALHDHLLKVAFRRFDVDGSGYITAENLRDVLGETFEGNEVQTLLSEADLKHDGRISYEEWIQYLKGAHGTVEPRHADAAARVIDATMHQQELAGHRPPSKGVRAISAKNLGVAQRPAVTVEDAARRPDQEEAEDSPVPNVCCADFCSTQ</sequence>
<dbReference type="InterPro" id="IPR017441">
    <property type="entry name" value="Protein_kinase_ATP_BS"/>
</dbReference>
<keyword evidence="7" id="KW-0106">Calcium</keyword>
<dbReference type="PROSITE" id="PS00108">
    <property type="entry name" value="PROTEIN_KINASE_ST"/>
    <property type="match status" value="1"/>
</dbReference>